<dbReference type="EMBL" id="FMAU01000009">
    <property type="protein sequence ID" value="SCC34521.1"/>
    <property type="molecule type" value="Genomic_DNA"/>
</dbReference>
<evidence type="ECO:0000313" key="1">
    <source>
        <dbReference type="EMBL" id="SCC34521.1"/>
    </source>
</evidence>
<gene>
    <name evidence="1" type="ORF">GA0061094_4149</name>
</gene>
<keyword evidence="2" id="KW-1185">Reference proteome</keyword>
<evidence type="ECO:0000313" key="2">
    <source>
        <dbReference type="Proteomes" id="UP000181997"/>
    </source>
</evidence>
<organism evidence="1 2">
    <name type="scientific">[Bacillus] enclensis</name>
    <dbReference type="NCBI Taxonomy" id="1402860"/>
    <lineage>
        <taxon>Bacteria</taxon>
        <taxon>Bacillati</taxon>
        <taxon>Bacillota</taxon>
        <taxon>Bacilli</taxon>
        <taxon>Bacillales</taxon>
        <taxon>Bacillaceae</taxon>
        <taxon>Rossellomorea</taxon>
    </lineage>
</organism>
<protein>
    <submittedName>
        <fullName evidence="1">Uncharacterized protein</fullName>
    </submittedName>
</protein>
<dbReference type="AlphaFoldDB" id="A0A1C4DTC5"/>
<name>A0A1C4DTC5_9BACI</name>
<reference evidence="2" key="1">
    <citation type="submission" date="2016-08" db="EMBL/GenBank/DDBJ databases">
        <authorList>
            <person name="Varghese N."/>
            <person name="Submissions Spin"/>
        </authorList>
    </citation>
    <scope>NUCLEOTIDE SEQUENCE [LARGE SCALE GENOMIC DNA]</scope>
    <source>
        <strain evidence="2">SGD-1123</strain>
    </source>
</reference>
<proteinExistence type="predicted"/>
<sequence length="71" mass="7634">MDDGFNREVGSVGSGMIRRIPNRAAGECCNHGKGSGVTLEVQVLISQLIPSNVTPVQMNVTLDYQVLIFIS</sequence>
<dbReference type="Proteomes" id="UP000181997">
    <property type="component" value="Unassembled WGS sequence"/>
</dbReference>
<accession>A0A1C4DTC5</accession>